<dbReference type="HOGENOM" id="CLU_3332659_0_0_6"/>
<dbReference type="PATRIC" id="fig|1197719.3.peg.4303"/>
<name>S5NML5_SALBN</name>
<protein>
    <submittedName>
        <fullName evidence="2">Uncharacterized protein</fullName>
    </submittedName>
</protein>
<sequence length="38" mass="4212">MPDGARWNDSGHDGGTSITARRQNLTNTSEKQTLLLRL</sequence>
<gene>
    <name evidence="2" type="ORF">A464_4310</name>
</gene>
<reference evidence="2 3" key="1">
    <citation type="submission" date="2013-07" db="EMBL/GenBank/DDBJ databases">
        <title>Genome sequence of Salmonella bongori N268-08 - a rare clinical isolate.</title>
        <authorList>
            <person name="Marti R."/>
            <person name="Hagens S."/>
            <person name="Loessner M.J."/>
            <person name="Klumpp J."/>
        </authorList>
    </citation>
    <scope>NUCLEOTIDE SEQUENCE [LARGE SCALE GENOMIC DNA]</scope>
    <source>
        <strain evidence="2 3">N268-08</strain>
    </source>
</reference>
<proteinExistence type="predicted"/>
<evidence type="ECO:0000313" key="3">
    <source>
        <dbReference type="Proteomes" id="UP000015042"/>
    </source>
</evidence>
<dbReference type="Proteomes" id="UP000015042">
    <property type="component" value="Chromosome"/>
</dbReference>
<evidence type="ECO:0000313" key="2">
    <source>
        <dbReference type="EMBL" id="AGR61492.1"/>
    </source>
</evidence>
<accession>S5NML5</accession>
<dbReference type="AlphaFoldDB" id="S5NML5"/>
<feature type="compositionally biased region" description="Polar residues" evidence="1">
    <location>
        <begin position="16"/>
        <end position="32"/>
    </location>
</feature>
<evidence type="ECO:0000256" key="1">
    <source>
        <dbReference type="SAM" id="MobiDB-lite"/>
    </source>
</evidence>
<organism evidence="2 3">
    <name type="scientific">Salmonella bongori N268-08</name>
    <dbReference type="NCBI Taxonomy" id="1197719"/>
    <lineage>
        <taxon>Bacteria</taxon>
        <taxon>Pseudomonadati</taxon>
        <taxon>Pseudomonadota</taxon>
        <taxon>Gammaproteobacteria</taxon>
        <taxon>Enterobacterales</taxon>
        <taxon>Enterobacteriaceae</taxon>
        <taxon>Salmonella</taxon>
    </lineage>
</organism>
<feature type="region of interest" description="Disordered" evidence="1">
    <location>
        <begin position="1"/>
        <end position="38"/>
    </location>
</feature>
<dbReference type="EMBL" id="CP006608">
    <property type="protein sequence ID" value="AGR61492.1"/>
    <property type="molecule type" value="Genomic_DNA"/>
</dbReference>
<dbReference type="KEGG" id="sbz:A464_4310"/>